<keyword evidence="5" id="KW-0812">Transmembrane</keyword>
<keyword evidence="4" id="KW-0997">Cell inner membrane</keyword>
<keyword evidence="6" id="KW-0653">Protein transport</keyword>
<accession>A0ABV4HK55</accession>
<dbReference type="InterPro" id="IPR024961">
    <property type="entry name" value="T2SS_GspC_N"/>
</dbReference>
<dbReference type="SUPFAM" id="SSF50156">
    <property type="entry name" value="PDZ domain-like"/>
    <property type="match status" value="1"/>
</dbReference>
<evidence type="ECO:0000313" key="11">
    <source>
        <dbReference type="EMBL" id="MEZ0473125.1"/>
    </source>
</evidence>
<proteinExistence type="predicted"/>
<keyword evidence="2" id="KW-0813">Transport</keyword>
<keyword evidence="12" id="KW-1185">Reference proteome</keyword>
<dbReference type="EMBL" id="JBFWIC010000001">
    <property type="protein sequence ID" value="MEZ0473125.1"/>
    <property type="molecule type" value="Genomic_DNA"/>
</dbReference>
<feature type="region of interest" description="Disordered" evidence="9">
    <location>
        <begin position="152"/>
        <end position="177"/>
    </location>
</feature>
<dbReference type="Gene3D" id="2.30.42.10">
    <property type="match status" value="1"/>
</dbReference>
<comment type="caution">
    <text evidence="11">The sequence shown here is derived from an EMBL/GenBank/DDBJ whole genome shotgun (WGS) entry which is preliminary data.</text>
</comment>
<evidence type="ECO:0000259" key="10">
    <source>
        <dbReference type="Pfam" id="PF11356"/>
    </source>
</evidence>
<evidence type="ECO:0000313" key="12">
    <source>
        <dbReference type="Proteomes" id="UP001566331"/>
    </source>
</evidence>
<evidence type="ECO:0000256" key="3">
    <source>
        <dbReference type="ARBA" id="ARBA00022475"/>
    </source>
</evidence>
<gene>
    <name evidence="11" type="ORF">AB6713_00620</name>
</gene>
<keyword evidence="3" id="KW-1003">Cell membrane</keyword>
<dbReference type="Pfam" id="PF11356">
    <property type="entry name" value="T2SSC"/>
    <property type="match status" value="1"/>
</dbReference>
<evidence type="ECO:0000256" key="7">
    <source>
        <dbReference type="ARBA" id="ARBA00022989"/>
    </source>
</evidence>
<protein>
    <submittedName>
        <fullName evidence="11">Type II secretion system protein N</fullName>
    </submittedName>
</protein>
<reference evidence="11 12" key="1">
    <citation type="submission" date="2024-07" db="EMBL/GenBank/DDBJ databases">
        <title>Luteimonas salilacus sp. nov., isolated from the shore soil of Salt Lake in Tibet of China.</title>
        <authorList>
            <person name="Zhang X."/>
            <person name="Li A."/>
        </authorList>
    </citation>
    <scope>NUCLEOTIDE SEQUENCE [LARGE SCALE GENOMIC DNA]</scope>
    <source>
        <strain evidence="11 12">B3-2-R+30</strain>
    </source>
</reference>
<comment type="subcellular location">
    <subcellularLocation>
        <location evidence="1">Cell inner membrane</location>
    </subcellularLocation>
</comment>
<dbReference type="Proteomes" id="UP001566331">
    <property type="component" value="Unassembled WGS sequence"/>
</dbReference>
<keyword evidence="8" id="KW-0472">Membrane</keyword>
<dbReference type="InterPro" id="IPR036034">
    <property type="entry name" value="PDZ_sf"/>
</dbReference>
<evidence type="ECO:0000256" key="4">
    <source>
        <dbReference type="ARBA" id="ARBA00022519"/>
    </source>
</evidence>
<evidence type="ECO:0000256" key="1">
    <source>
        <dbReference type="ARBA" id="ARBA00004533"/>
    </source>
</evidence>
<evidence type="ECO:0000256" key="6">
    <source>
        <dbReference type="ARBA" id="ARBA00022927"/>
    </source>
</evidence>
<evidence type="ECO:0000256" key="8">
    <source>
        <dbReference type="ARBA" id="ARBA00023136"/>
    </source>
</evidence>
<name>A0ABV4HK55_9GAMM</name>
<organism evidence="11 12">
    <name type="scientific">Luteimonas salinilitoris</name>
    <dbReference type="NCBI Taxonomy" id="3237697"/>
    <lineage>
        <taxon>Bacteria</taxon>
        <taxon>Pseudomonadati</taxon>
        <taxon>Pseudomonadota</taxon>
        <taxon>Gammaproteobacteria</taxon>
        <taxon>Lysobacterales</taxon>
        <taxon>Lysobacteraceae</taxon>
        <taxon>Luteimonas</taxon>
    </lineage>
</organism>
<evidence type="ECO:0000256" key="2">
    <source>
        <dbReference type="ARBA" id="ARBA00022448"/>
    </source>
</evidence>
<feature type="domain" description="Type II secretion system protein GspC N-terminal" evidence="10">
    <location>
        <begin position="28"/>
        <end position="147"/>
    </location>
</feature>
<evidence type="ECO:0000256" key="9">
    <source>
        <dbReference type="SAM" id="MobiDB-lite"/>
    </source>
</evidence>
<sequence>MPKFLSNLRLPVRGDRPAVLRGALEVALVLLLAAQAARLLWIVLTPLGPIGTASAVPAPPAETPLSLSGDPFFPSAHSGRARASALGYRLFGVRRGGNGGSAILAGSDGAQGAFRVGDEIADGVVLQAVGSDHVLLRAGGTDHRIALQETATATARTPSAPPASALPAARASGSGDAGAAIDPQQLLAQAGLRARAEGGRVTGYTLIPRGGGALLRQAGLESGDVLLAVNGQALTPERMTELEQELARRDRAEITVQRGGETKTITLRTTSP</sequence>
<evidence type="ECO:0000256" key="5">
    <source>
        <dbReference type="ARBA" id="ARBA00022692"/>
    </source>
</evidence>
<dbReference type="RefSeq" id="WP_370563249.1">
    <property type="nucleotide sequence ID" value="NZ_JBFWIB010000003.1"/>
</dbReference>
<dbReference type="Gene3D" id="2.30.30.830">
    <property type="match status" value="1"/>
</dbReference>
<keyword evidence="7" id="KW-1133">Transmembrane helix</keyword>